<dbReference type="InterPro" id="IPR015894">
    <property type="entry name" value="Guanylate-bd_N"/>
</dbReference>
<comment type="caution">
    <text evidence="9">The sequence shown here is derived from an EMBL/GenBank/DDBJ whole genome shotgun (WGS) entry which is preliminary data.</text>
</comment>
<proteinExistence type="inferred from homology"/>
<evidence type="ECO:0000313" key="10">
    <source>
        <dbReference type="Proteomes" id="UP000316079"/>
    </source>
</evidence>
<keyword evidence="5" id="KW-0342">GTP-binding</keyword>
<keyword evidence="10" id="KW-1185">Reference proteome</keyword>
<evidence type="ECO:0000313" key="9">
    <source>
        <dbReference type="EMBL" id="TRY55291.1"/>
    </source>
</evidence>
<dbReference type="InterPro" id="IPR003191">
    <property type="entry name" value="Guanylate-bd/ATL_C"/>
</dbReference>
<dbReference type="SUPFAM" id="SSF48340">
    <property type="entry name" value="Interferon-induced guanylate-binding protein 1 (GBP1), C-terminal domain"/>
    <property type="match status" value="1"/>
</dbReference>
<dbReference type="GO" id="GO:0003924">
    <property type="term" value="F:GTPase activity"/>
    <property type="evidence" value="ECO:0007669"/>
    <property type="project" value="InterPro"/>
</dbReference>
<dbReference type="InterPro" id="IPR030386">
    <property type="entry name" value="G_GB1_RHD3_dom"/>
</dbReference>
<dbReference type="InterPro" id="IPR036543">
    <property type="entry name" value="Guanylate-bd_C_sf"/>
</dbReference>
<dbReference type="Pfam" id="PF02841">
    <property type="entry name" value="GBP_C"/>
    <property type="match status" value="1"/>
</dbReference>
<dbReference type="GO" id="GO:0005525">
    <property type="term" value="F:GTP binding"/>
    <property type="evidence" value="ECO:0007669"/>
    <property type="project" value="UniProtKB-KW"/>
</dbReference>
<dbReference type="OrthoDB" id="2135133at2759"/>
<name>A0A553MQ36_9TELE</name>
<evidence type="ECO:0000256" key="1">
    <source>
        <dbReference type="ARBA" id="ARBA00022588"/>
    </source>
</evidence>
<protein>
    <recommendedName>
        <fullName evidence="8">GB1/RHD3-type G domain-containing protein</fullName>
    </recommendedName>
</protein>
<keyword evidence="7" id="KW-0175">Coiled coil</keyword>
<evidence type="ECO:0000256" key="4">
    <source>
        <dbReference type="ARBA" id="ARBA00022859"/>
    </source>
</evidence>
<evidence type="ECO:0000256" key="5">
    <source>
        <dbReference type="ARBA" id="ARBA00023134"/>
    </source>
</evidence>
<dbReference type="InterPro" id="IPR037684">
    <property type="entry name" value="GBP_C"/>
</dbReference>
<sequence length="664" mass="75601">MFGFVQMEAPVCLINTLPDGRLFAQPDALQILSQLGKQVVVVSVVGLYRTGKSYLMNRLAGSDKGYTHNLKQLLDTSYDEPTRRETIGSRLITGDSKHDTKIFCLAVLLSSTLVLNTRGTIDNRAIEELQYVTELTEYIKIKSSDPDGDDSEFIKFFPGFVWAVRDFTLEQKISGTALTDDQYLEMALKLKPVVQWLILSQWWCDLCDVVMVALHRGISKAAREFNLPRECIRNYFPSRKCFTFPFPCAPERVRHLDSLDQSEHCPEFLQVTQSFCDFIFEKSEVKRLKDGQTVTGRVLAHLVKIYLDALSKGEVPFLENAVIAMAQIENEAAVKEALEVYQKGMGELKSSFPLELQEISSEHHSLSRMATKAFIKRSFKDTEGIHFKTLEESVNKLFEELMGQNEQASREKCEGILSHLSETMKERMRNGDYSKPGGYSVYSQDLEQIVREYKAYSIKGVMAEDTLEAFLKQKSVQSKAILQADKRLSDQEKKVIEEQECSVLLAQELVCLQKRRDRVEAEMEAQSRSQSERIVQLQEWMEDALKMRMEQDQRAENLRIQEHTALVQSGMSQQAKRLQEQIQALKSSAASSRAQDGAHMRRLLDEMDRNHTENIRALKRQHAHLTESIMRTPPPKNNAGGLFDLVMLGVKLVFGGPATVKKPC</sequence>
<dbReference type="STRING" id="623744.A0A553MQ36"/>
<dbReference type="AlphaFoldDB" id="A0A553MQ36"/>
<gene>
    <name evidence="9" type="ORF">DNTS_013452</name>
</gene>
<dbReference type="InterPro" id="IPR027417">
    <property type="entry name" value="P-loop_NTPase"/>
</dbReference>
<dbReference type="SUPFAM" id="SSF52540">
    <property type="entry name" value="P-loop containing nucleoside triphosphate hydrolases"/>
    <property type="match status" value="1"/>
</dbReference>
<dbReference type="Gene3D" id="3.40.50.300">
    <property type="entry name" value="P-loop containing nucleotide triphosphate hydrolases"/>
    <property type="match status" value="1"/>
</dbReference>
<dbReference type="Gene3D" id="1.20.1000.10">
    <property type="entry name" value="Guanylate-binding protein, C-terminal domain"/>
    <property type="match status" value="1"/>
</dbReference>
<feature type="coiled-coil region" evidence="7">
    <location>
        <begin position="509"/>
        <end position="595"/>
    </location>
</feature>
<feature type="domain" description="GB1/RHD3-type G" evidence="8">
    <location>
        <begin position="88"/>
        <end position="284"/>
    </location>
</feature>
<keyword evidence="2" id="KW-0547">Nucleotide-binding</keyword>
<comment type="similarity">
    <text evidence="6">Belongs to the TRAFAC class dynamin-like GTPase superfamily. GB1/RHD3 GTPase family.</text>
</comment>
<dbReference type="PANTHER" id="PTHR10751">
    <property type="entry name" value="GUANYLATE BINDING PROTEIN"/>
    <property type="match status" value="1"/>
</dbReference>
<keyword evidence="4" id="KW-0391">Immunity</keyword>
<dbReference type="GO" id="GO:0045087">
    <property type="term" value="P:innate immune response"/>
    <property type="evidence" value="ECO:0007669"/>
    <property type="project" value="UniProtKB-KW"/>
</dbReference>
<reference evidence="9 10" key="1">
    <citation type="journal article" date="2019" name="Sci. Data">
        <title>Hybrid genome assembly and annotation of Danionella translucida.</title>
        <authorList>
            <person name="Kadobianskyi M."/>
            <person name="Schulze L."/>
            <person name="Schuelke M."/>
            <person name="Judkewitz B."/>
        </authorList>
    </citation>
    <scope>NUCLEOTIDE SEQUENCE [LARGE SCALE GENOMIC DNA]</scope>
    <source>
        <strain evidence="9 10">Bolton</strain>
    </source>
</reference>
<evidence type="ECO:0000256" key="2">
    <source>
        <dbReference type="ARBA" id="ARBA00022741"/>
    </source>
</evidence>
<dbReference type="CDD" id="cd16269">
    <property type="entry name" value="GBP_C"/>
    <property type="match status" value="1"/>
</dbReference>
<keyword evidence="3" id="KW-0378">Hydrolase</keyword>
<dbReference type="EMBL" id="SRMA01027329">
    <property type="protein sequence ID" value="TRY55291.1"/>
    <property type="molecule type" value="Genomic_DNA"/>
</dbReference>
<dbReference type="Pfam" id="PF02263">
    <property type="entry name" value="GBP"/>
    <property type="match status" value="3"/>
</dbReference>
<organism evidence="9 10">
    <name type="scientific">Danionella cerebrum</name>
    <dbReference type="NCBI Taxonomy" id="2873325"/>
    <lineage>
        <taxon>Eukaryota</taxon>
        <taxon>Metazoa</taxon>
        <taxon>Chordata</taxon>
        <taxon>Craniata</taxon>
        <taxon>Vertebrata</taxon>
        <taxon>Euteleostomi</taxon>
        <taxon>Actinopterygii</taxon>
        <taxon>Neopterygii</taxon>
        <taxon>Teleostei</taxon>
        <taxon>Ostariophysi</taxon>
        <taxon>Cypriniformes</taxon>
        <taxon>Danionidae</taxon>
        <taxon>Danioninae</taxon>
        <taxon>Danionella</taxon>
    </lineage>
</organism>
<evidence type="ECO:0000256" key="6">
    <source>
        <dbReference type="PROSITE-ProRule" id="PRU01052"/>
    </source>
</evidence>
<keyword evidence="1" id="KW-0399">Innate immunity</keyword>
<evidence type="ECO:0000259" key="8">
    <source>
        <dbReference type="PROSITE" id="PS51715"/>
    </source>
</evidence>
<accession>A0A553MQ36</accession>
<dbReference type="Proteomes" id="UP000316079">
    <property type="component" value="Unassembled WGS sequence"/>
</dbReference>
<evidence type="ECO:0000256" key="3">
    <source>
        <dbReference type="ARBA" id="ARBA00022801"/>
    </source>
</evidence>
<evidence type="ECO:0000256" key="7">
    <source>
        <dbReference type="SAM" id="Coils"/>
    </source>
</evidence>
<dbReference type="PROSITE" id="PS51715">
    <property type="entry name" value="G_GB1_RHD3"/>
    <property type="match status" value="1"/>
</dbReference>